<dbReference type="VEuPathDB" id="AmoebaDB:ACA1_052820"/>
<reference evidence="1 2" key="1">
    <citation type="journal article" date="2013" name="Genome Biol.">
        <title>Genome of Acanthamoeba castellanii highlights extensive lateral gene transfer and early evolution of tyrosine kinase signaling.</title>
        <authorList>
            <person name="Clarke M."/>
            <person name="Lohan A.J."/>
            <person name="Liu B."/>
            <person name="Lagkouvardos I."/>
            <person name="Roy S."/>
            <person name="Zafar N."/>
            <person name="Bertelli C."/>
            <person name="Schilde C."/>
            <person name="Kianianmomeni A."/>
            <person name="Burglin T.R."/>
            <person name="Frech C."/>
            <person name="Turcotte B."/>
            <person name="Kopec K.O."/>
            <person name="Synnott J.M."/>
            <person name="Choo C."/>
            <person name="Paponov I."/>
            <person name="Finkler A."/>
            <person name="Soon Heng Tan C."/>
            <person name="Hutchins A.P."/>
            <person name="Weinmeier T."/>
            <person name="Rattei T."/>
            <person name="Chu J.S."/>
            <person name="Gimenez G."/>
            <person name="Irimia M."/>
            <person name="Rigden D.J."/>
            <person name="Fitzpatrick D.A."/>
            <person name="Lorenzo-Morales J."/>
            <person name="Bateman A."/>
            <person name="Chiu C.H."/>
            <person name="Tang P."/>
            <person name="Hegemann P."/>
            <person name="Fromm H."/>
            <person name="Raoult D."/>
            <person name="Greub G."/>
            <person name="Miranda-Saavedra D."/>
            <person name="Chen N."/>
            <person name="Nash P."/>
            <person name="Ginger M.L."/>
            <person name="Horn M."/>
            <person name="Schaap P."/>
            <person name="Caler L."/>
            <person name="Loftus B."/>
        </authorList>
    </citation>
    <scope>NUCLEOTIDE SEQUENCE [LARGE SCALE GENOMIC DNA]</scope>
    <source>
        <strain evidence="1 2">Neff</strain>
    </source>
</reference>
<proteinExistence type="predicted"/>
<gene>
    <name evidence="1" type="ORF">ACA1_052820</name>
</gene>
<evidence type="ECO:0000313" key="1">
    <source>
        <dbReference type="EMBL" id="ELR20590.1"/>
    </source>
</evidence>
<evidence type="ECO:0000313" key="2">
    <source>
        <dbReference type="Proteomes" id="UP000011083"/>
    </source>
</evidence>
<dbReference type="RefSeq" id="XP_004343993.1">
    <property type="nucleotide sequence ID" value="XM_004343943.1"/>
</dbReference>
<protein>
    <recommendedName>
        <fullName evidence="3">Fbox domain containing protein</fullName>
    </recommendedName>
</protein>
<accession>L8H640</accession>
<sequence length="313" mass="34309">MEALPQELWDLVRELVTAARVCRDFHHAIFANPQTRARLTPRFDEVESQDVVFDDGGRCARFGDLPTDITPQYPDPNCNSAYVHSGHTLAALYSPASAPAVVHFRIDCFPNPNFCVTVTQAVRPKGKREKAFLMHPTLLEKTIAVAYFPDGDILRAGLGHRSTTQFGQGDIISVQVGLRDMNAASSNEPSWSQVVRMGAPTSLEDAVVSHNVHPYVIFFKNFRMVHHPLVFPYMDVSESPLRVGVCFTDAGENVRIVAPLSAGEGQFKPLLPTVPGTSPAVVLARKPSVPVADNQTKRSTGTMKMQPGSCQLC</sequence>
<dbReference type="GeneID" id="14921456"/>
<dbReference type="Proteomes" id="UP000011083">
    <property type="component" value="Unassembled WGS sequence"/>
</dbReference>
<keyword evidence="2" id="KW-1185">Reference proteome</keyword>
<name>L8H640_ACACF</name>
<evidence type="ECO:0008006" key="3">
    <source>
        <dbReference type="Google" id="ProtNLM"/>
    </source>
</evidence>
<dbReference type="AlphaFoldDB" id="L8H640"/>
<dbReference type="KEGG" id="acan:ACA1_052820"/>
<organism evidence="1 2">
    <name type="scientific">Acanthamoeba castellanii (strain ATCC 30010 / Neff)</name>
    <dbReference type="NCBI Taxonomy" id="1257118"/>
    <lineage>
        <taxon>Eukaryota</taxon>
        <taxon>Amoebozoa</taxon>
        <taxon>Discosea</taxon>
        <taxon>Longamoebia</taxon>
        <taxon>Centramoebida</taxon>
        <taxon>Acanthamoebidae</taxon>
        <taxon>Acanthamoeba</taxon>
    </lineage>
</organism>
<dbReference type="EMBL" id="KB007909">
    <property type="protein sequence ID" value="ELR20590.1"/>
    <property type="molecule type" value="Genomic_DNA"/>
</dbReference>